<evidence type="ECO:0000256" key="1">
    <source>
        <dbReference type="SAM" id="Phobius"/>
    </source>
</evidence>
<dbReference type="PROSITE" id="PS50208">
    <property type="entry name" value="CASPASE_P20"/>
    <property type="match status" value="1"/>
</dbReference>
<evidence type="ECO:0000259" key="2">
    <source>
        <dbReference type="PROSITE" id="PS50208"/>
    </source>
</evidence>
<dbReference type="WBParaSite" id="Hba_12712">
    <property type="protein sequence ID" value="Hba_12712"/>
    <property type="gene ID" value="Hba_12712"/>
</dbReference>
<keyword evidence="1" id="KW-0812">Transmembrane</keyword>
<keyword evidence="1" id="KW-1133">Transmembrane helix</keyword>
<feature type="domain" description="Caspase family p20" evidence="2">
    <location>
        <begin position="212"/>
        <end position="245"/>
    </location>
</feature>
<dbReference type="SUPFAM" id="SSF52129">
    <property type="entry name" value="Caspase-like"/>
    <property type="match status" value="1"/>
</dbReference>
<dbReference type="PANTHER" id="PTHR22576">
    <property type="entry name" value="MUCOSA ASSOCIATED LYMPHOID TISSUE LYMPHOMA TRANSLOCATION PROTEIN 1/PARACASPASE"/>
    <property type="match status" value="1"/>
</dbReference>
<dbReference type="GO" id="GO:0006508">
    <property type="term" value="P:proteolysis"/>
    <property type="evidence" value="ECO:0007669"/>
    <property type="project" value="InterPro"/>
</dbReference>
<dbReference type="Proteomes" id="UP000095283">
    <property type="component" value="Unplaced"/>
</dbReference>
<organism evidence="3 4">
    <name type="scientific">Heterorhabditis bacteriophora</name>
    <name type="common">Entomopathogenic nematode worm</name>
    <dbReference type="NCBI Taxonomy" id="37862"/>
    <lineage>
        <taxon>Eukaryota</taxon>
        <taxon>Metazoa</taxon>
        <taxon>Ecdysozoa</taxon>
        <taxon>Nematoda</taxon>
        <taxon>Chromadorea</taxon>
        <taxon>Rhabditida</taxon>
        <taxon>Rhabditina</taxon>
        <taxon>Rhabditomorpha</taxon>
        <taxon>Strongyloidea</taxon>
        <taxon>Heterorhabditidae</taxon>
        <taxon>Heterorhabditis</taxon>
    </lineage>
</organism>
<feature type="transmembrane region" description="Helical" evidence="1">
    <location>
        <begin position="315"/>
        <end position="330"/>
    </location>
</feature>
<feature type="transmembrane region" description="Helical" evidence="1">
    <location>
        <begin position="410"/>
        <end position="437"/>
    </location>
</feature>
<protein>
    <submittedName>
        <fullName evidence="4">CASPASE_P20 domain-containing protein</fullName>
    </submittedName>
</protein>
<evidence type="ECO:0000313" key="3">
    <source>
        <dbReference type="Proteomes" id="UP000095283"/>
    </source>
</evidence>
<dbReference type="PANTHER" id="PTHR22576:SF37">
    <property type="entry name" value="MUCOSA-ASSOCIATED LYMPHOID TISSUE LYMPHOMA TRANSLOCATION PROTEIN 1"/>
    <property type="match status" value="1"/>
</dbReference>
<keyword evidence="3" id="KW-1185">Reference proteome</keyword>
<name>A0A1I7X5P5_HETBA</name>
<dbReference type="AlphaFoldDB" id="A0A1I7X5P5"/>
<dbReference type="InterPro" id="IPR011029">
    <property type="entry name" value="DEATH-like_dom_sf"/>
</dbReference>
<dbReference type="InterPro" id="IPR052039">
    <property type="entry name" value="Caspase-related_regulators"/>
</dbReference>
<dbReference type="GO" id="GO:0004197">
    <property type="term" value="F:cysteine-type endopeptidase activity"/>
    <property type="evidence" value="ECO:0007669"/>
    <property type="project" value="InterPro"/>
</dbReference>
<dbReference type="SUPFAM" id="SSF47986">
    <property type="entry name" value="DEATH domain"/>
    <property type="match status" value="1"/>
</dbReference>
<keyword evidence="1" id="KW-0472">Membrane</keyword>
<evidence type="ECO:0000313" key="4">
    <source>
        <dbReference type="WBParaSite" id="Hba_12712"/>
    </source>
</evidence>
<proteinExistence type="predicted"/>
<reference evidence="4" key="1">
    <citation type="submission" date="2016-11" db="UniProtKB">
        <authorList>
            <consortium name="WormBaseParasite"/>
        </authorList>
    </citation>
    <scope>IDENTIFICATION</scope>
</reference>
<dbReference type="InterPro" id="IPR001309">
    <property type="entry name" value="Pept_C14_p20"/>
</dbReference>
<sequence length="540" mass="61512">MVSLTTNLADLPPLTTQLLSNCLTCGDLWLKIIDDDKNDIFYMSNDEVDRHARMSNPGEAILRAWGNRGQTVLSLLSRLQALSKHHGSTMDHAQLILSRKFSRILKVCGNFSRTTIVRISNFRVYSRARDKKQKGKPDKHHMTDANAPFLTNCTECRDEKYVHIIEMVGMDNTLPNPVQPIYGKVITDGYYTKSIMYFTTVASREEEPLVAADKVALIISNCLYQHLPELVTPHCDAETLAMSLQEKLFYSDIAAVFYFVGHGFEVNGQCYLLPVEAPADAHHPEHCLSMDWVLSIFRAYNPALNLLLLDVCRKFIPFIIVIYIIFLFYFEKPYIAEDKKVCDVQIPELRSTLTRPRSLYDPLVFDGHTISFDHHTIHWRLMHGNCVYKLAVYFIMYSIFELDYCDSLQFFLGTLITAFIASMILIISNNIIFVYVFSSVGDLLEDNTEDIDGERQLSQNALNHLAFLTFPGDLYASKEKVVTDDEEGVSLCVLLSNLQRSRGEVRCFVELKHNSDLESVVATSSVVLGHVLITRIEMLK</sequence>
<dbReference type="InterPro" id="IPR029030">
    <property type="entry name" value="Caspase-like_dom_sf"/>
</dbReference>
<accession>A0A1I7X5P5</accession>
<feature type="transmembrane region" description="Helical" evidence="1">
    <location>
        <begin position="386"/>
        <end position="404"/>
    </location>
</feature>
<dbReference type="Gene3D" id="3.40.50.1460">
    <property type="match status" value="2"/>
</dbReference>